<evidence type="ECO:0000256" key="16">
    <source>
        <dbReference type="ARBA" id="ARBA00035116"/>
    </source>
</evidence>
<feature type="domain" description="Helicase ATP-binding" evidence="21">
    <location>
        <begin position="263"/>
        <end position="446"/>
    </location>
</feature>
<keyword evidence="4" id="KW-0930">Antiviral protein</keyword>
<dbReference type="PANTHER" id="PTHR14950:SF62">
    <property type="entry name" value="DICER-LIKE PROTEIN 1"/>
    <property type="match status" value="1"/>
</dbReference>
<dbReference type="PROSITE" id="PS00517">
    <property type="entry name" value="RNASE_3_1"/>
    <property type="match status" value="1"/>
</dbReference>
<dbReference type="InterPro" id="IPR011576">
    <property type="entry name" value="Pyridox_Oxase_N"/>
</dbReference>
<evidence type="ECO:0000256" key="17">
    <source>
        <dbReference type="PROSITE-ProRule" id="PRU00657"/>
    </source>
</evidence>
<evidence type="ECO:0000256" key="5">
    <source>
        <dbReference type="ARBA" id="ARBA00022723"/>
    </source>
</evidence>
<feature type="domain" description="RNase III" evidence="19">
    <location>
        <begin position="1200"/>
        <end position="1340"/>
    </location>
</feature>
<evidence type="ECO:0000256" key="13">
    <source>
        <dbReference type="ARBA" id="ARBA00022884"/>
    </source>
</evidence>
<dbReference type="GO" id="GO:0005634">
    <property type="term" value="C:nucleus"/>
    <property type="evidence" value="ECO:0007669"/>
    <property type="project" value="TreeGrafter"/>
</dbReference>
<dbReference type="GO" id="GO:0051607">
    <property type="term" value="P:defense response to virus"/>
    <property type="evidence" value="ECO:0007669"/>
    <property type="project" value="UniProtKB-KW"/>
</dbReference>
<dbReference type="SUPFAM" id="SSF69065">
    <property type="entry name" value="RNase III domain-like"/>
    <property type="match status" value="2"/>
</dbReference>
<keyword evidence="12" id="KW-0460">Magnesium</keyword>
<evidence type="ECO:0000256" key="6">
    <source>
        <dbReference type="ARBA" id="ARBA00022737"/>
    </source>
</evidence>
<dbReference type="Pfam" id="PF04851">
    <property type="entry name" value="ResIII"/>
    <property type="match status" value="1"/>
</dbReference>
<dbReference type="InterPro" id="IPR003100">
    <property type="entry name" value="PAZ_dom"/>
</dbReference>
<dbReference type="SUPFAM" id="SSF52540">
    <property type="entry name" value="P-loop containing nucleoside triphosphate hydrolases"/>
    <property type="match status" value="1"/>
</dbReference>
<keyword evidence="5" id="KW-0479">Metal-binding</keyword>
<gene>
    <name evidence="24" type="primary">DCL1</name>
    <name evidence="24" type="ORF">NEMBOFW57_007452</name>
</gene>
<feature type="domain" description="RNase III" evidence="19">
    <location>
        <begin position="1398"/>
        <end position="1580"/>
    </location>
</feature>
<dbReference type="GO" id="GO:0003723">
    <property type="term" value="F:RNA binding"/>
    <property type="evidence" value="ECO:0007669"/>
    <property type="project" value="UniProtKB-UniRule"/>
</dbReference>
<dbReference type="InterPro" id="IPR012349">
    <property type="entry name" value="Split_barrel_FMN-bd"/>
</dbReference>
<comment type="similarity">
    <text evidence="16 17">Belongs to the helicase family. Dicer subfamily.</text>
</comment>
<keyword evidence="25" id="KW-1185">Reference proteome</keyword>
<feature type="domain" description="PAZ" evidence="20">
    <location>
        <begin position="1027"/>
        <end position="1161"/>
    </location>
</feature>
<dbReference type="InterPro" id="IPR000999">
    <property type="entry name" value="RNase_III_dom"/>
</dbReference>
<dbReference type="Pfam" id="PF00636">
    <property type="entry name" value="Ribonuclease_3"/>
    <property type="match status" value="2"/>
</dbReference>
<dbReference type="FunFam" id="3.30.160.380:FF:000004">
    <property type="entry name" value="Dicer-like protein 1"/>
    <property type="match status" value="1"/>
</dbReference>
<dbReference type="PROSITE" id="PS51327">
    <property type="entry name" value="DICER_DSRBF"/>
    <property type="match status" value="1"/>
</dbReference>
<accession>A0AAD4EZ71</accession>
<dbReference type="SUPFAM" id="SSF50475">
    <property type="entry name" value="FMN-binding split barrel"/>
    <property type="match status" value="1"/>
</dbReference>
<feature type="domain" description="Dicer dsRNA-binding fold" evidence="23">
    <location>
        <begin position="787"/>
        <end position="877"/>
    </location>
</feature>
<dbReference type="SMART" id="SM00535">
    <property type="entry name" value="RIBOc"/>
    <property type="match status" value="2"/>
</dbReference>
<dbReference type="GO" id="GO:0030422">
    <property type="term" value="P:siRNA processing"/>
    <property type="evidence" value="ECO:0007669"/>
    <property type="project" value="TreeGrafter"/>
</dbReference>
<sequence>MSLHPCQDGAKLIFAPAGSSQSLEIPTGPSQAAQFLKTEHLGGLKRSDLDPENPIAQFHTWFREASEPGSGVAHPETCTLSTAELPSGRVSARIVYMKELDPKGFVIYSNFGTSGKAKDLFGSKDGSSTGNPWASLVFWWESMERQIRVEGKAERIAAAESQAAVLKPDPAVEGDDGRATLENWVNETKANSRASRTSRQVSDDDLANADDTDKEDDGTKIWVVNPAPKPRKISERKRADNAAFDDFENKRIIASPRDYQLELFERAKTQNTIAVLDTGSGKTLIAALLLRWTIQNELEDRSKGLPKRISFFLVDKVALVFQQHAVLACNLDYPVEKFCGDMVEDVSLGKDFWQKIFDENMAIVCTAEILYQCLTHSYIRMDQINLLVFDEAHHTKKNHPYARIIKYFYAEVEDGKKRPRILGMTASPVDAQIDPKIAAAELEGLLHSQIATVNPAALQHASSKLKCEVVVEYDRRRSDWETELNLGLKELVGGHSVFRKPFAFTATAAAELGPWCADRYWQLFFQGDDVVRLESRTERELLRVSAYSQGIGEQIDKVREARQLVRQHNFVRPSLDPEILSSKVILLFRVLRDQFSSVDHNRRCIVFVRQRNTATLLADLLQQPEMKIPGLEPGVLVGGGRPEASWDNQKVTYREQVLTIIKFKKSELNCIFATSVAEEGLDIPDCNVIIRYDLNNTLIQYIQSRGRARQQNSTFIHMAEKGNLEHARKLIQNKHNEDALRKFCEALPEDRKLTGNNFNMDYFLRKEKGQPQYTVPETGARINYKQSLICLAAFVASLPHPPEVNLTADYVVLPVPGGFQCEVMLPDSSPIKSATGKIHASKAVAKCSAAFEMCLQLIKGKYLDEHLRPIFTKQLPAMRNARLAVSSKKREQYKMRIKPEIWSTLGEPTELYVFALTLAEPTAVGRPSSPLLLLTRQPMPRVASFPLYFGTNRSSAVNCIPVTGCVNVDGTHVQGLVAFTLTVFKDVFSKEYEATAAQLPYFLAPATVNHAFDFSSVTDPSSIVDWVTVMFVRDNERIAYTFNEPDDFFKDKYVADPYDGSRKFFIRGRRHDMKPTDLVPEGIVAPSHRAWKVSCETHDILNYSLSAWAKSRTMIKLREDQPVVEAEVLSVRRNLLDDNIGDDDLEPKPCRIILEPLRISPLPVDVVTMIYNFPAIIHRIDSNLVALDACKILGLDVRPELALEAFTKDSDNSDEHDAEKINFQSGMGNNYERLEFLGDTFLKMATTISIFTLIPDKAEFEYHVERMLLLCNRNLFNNALELKLEEHIRSMAFDRRSWYPEGLTLKRGKRKDLARQHVLADKTIADVCEALIGAAYLTCQDAAAAGSNNNFDLAVRAVALFVKDDTKHPMRAYADYYAAYAPPAWQTAPCNSTQTDMAARFASRMGYVFAHPRLLRSAFQHPTYPSVYERLPSYQRLEFLGDALLDMACVEFLFRRFPGADPQWLTEHKMAMVSNQFLGCLAVYLEFHRAMAYCSPAIQREVAEYVAEIEEALRGAREEAAAASAASAAADAVTSGGGGGGGDGGEGEFRRDFWVRCSRPPKCLPDVVEAYVGAVFVDSGYDFGRVRAFFAEHVRPWFEDMRLYDTFANKHPVTFLAGVMQNRLRCSEWRLLVKELPATAVGGGGDGDGDEGVAAVGGLMMGTPQVVCAVRVHGLTLAHAVAASSRYGKIAAAKQAIKVLETLEVGEFRRKYGCACVVGEGQEGQEGHDHEIDHGSAI</sequence>
<keyword evidence="6" id="KW-0677">Repeat</keyword>
<dbReference type="Pfam" id="PF03368">
    <property type="entry name" value="Dicer_dimer"/>
    <property type="match status" value="1"/>
</dbReference>
<dbReference type="InterPro" id="IPR005034">
    <property type="entry name" value="Dicer_dimerisation"/>
</dbReference>
<dbReference type="Pfam" id="PF01243">
    <property type="entry name" value="PNPOx_N"/>
    <property type="match status" value="1"/>
</dbReference>
<dbReference type="PROSITE" id="PS50821">
    <property type="entry name" value="PAZ"/>
    <property type="match status" value="1"/>
</dbReference>
<dbReference type="SMART" id="SM00490">
    <property type="entry name" value="HELICc"/>
    <property type="match status" value="1"/>
</dbReference>
<dbReference type="SMART" id="SM00487">
    <property type="entry name" value="DEXDc"/>
    <property type="match status" value="1"/>
</dbReference>
<keyword evidence="10" id="KW-0862">Zinc</keyword>
<dbReference type="InterPro" id="IPR006935">
    <property type="entry name" value="Helicase/UvrB_N"/>
</dbReference>
<keyword evidence="13 17" id="KW-0694">RNA-binding</keyword>
<proteinExistence type="inferred from homology"/>
<dbReference type="InterPro" id="IPR038248">
    <property type="entry name" value="Dicer_dimer_sf"/>
</dbReference>
<dbReference type="FunFam" id="1.10.1520.10:FF:000015">
    <property type="entry name" value="Dicer-like protein 1"/>
    <property type="match status" value="1"/>
</dbReference>
<comment type="cofactor">
    <cofactor evidence="1">
        <name>Mn(2+)</name>
        <dbReference type="ChEBI" id="CHEBI:29035"/>
    </cofactor>
</comment>
<dbReference type="InterPro" id="IPR056755">
    <property type="entry name" value="DSRM_2"/>
</dbReference>
<dbReference type="GO" id="GO:0003677">
    <property type="term" value="F:DNA binding"/>
    <property type="evidence" value="ECO:0007669"/>
    <property type="project" value="InterPro"/>
</dbReference>
<feature type="domain" description="Helicase C-terminal" evidence="22">
    <location>
        <begin position="590"/>
        <end position="754"/>
    </location>
</feature>
<name>A0AAD4EZ71_9PEZI</name>
<evidence type="ECO:0000256" key="15">
    <source>
        <dbReference type="ARBA" id="ARBA00023211"/>
    </source>
</evidence>
<keyword evidence="15" id="KW-0464">Manganese</keyword>
<evidence type="ECO:0000313" key="25">
    <source>
        <dbReference type="Proteomes" id="UP001197093"/>
    </source>
</evidence>
<evidence type="ECO:0000256" key="9">
    <source>
        <dbReference type="ARBA" id="ARBA00022806"/>
    </source>
</evidence>
<keyword evidence="14" id="KW-0051">Antiviral defense</keyword>
<dbReference type="InterPro" id="IPR014001">
    <property type="entry name" value="Helicase_ATP-bd"/>
</dbReference>
<evidence type="ECO:0000259" key="21">
    <source>
        <dbReference type="PROSITE" id="PS51192"/>
    </source>
</evidence>
<keyword evidence="9" id="KW-0347">Helicase</keyword>
<dbReference type="GO" id="GO:0050688">
    <property type="term" value="P:regulation of defense response to virus"/>
    <property type="evidence" value="ECO:0007669"/>
    <property type="project" value="UniProtKB-KW"/>
</dbReference>
<dbReference type="PANTHER" id="PTHR14950">
    <property type="entry name" value="DICER-RELATED"/>
    <property type="match status" value="1"/>
</dbReference>
<evidence type="ECO:0000256" key="12">
    <source>
        <dbReference type="ARBA" id="ARBA00022842"/>
    </source>
</evidence>
<feature type="compositionally biased region" description="Acidic residues" evidence="18">
    <location>
        <begin position="203"/>
        <end position="216"/>
    </location>
</feature>
<dbReference type="GO" id="GO:0005737">
    <property type="term" value="C:cytoplasm"/>
    <property type="evidence" value="ECO:0007669"/>
    <property type="project" value="TreeGrafter"/>
</dbReference>
<evidence type="ECO:0000256" key="2">
    <source>
        <dbReference type="ARBA" id="ARBA00001946"/>
    </source>
</evidence>
<dbReference type="Pfam" id="PF00271">
    <property type="entry name" value="Helicase_C"/>
    <property type="match status" value="1"/>
</dbReference>
<evidence type="ECO:0000256" key="18">
    <source>
        <dbReference type="SAM" id="MobiDB-lite"/>
    </source>
</evidence>
<evidence type="ECO:0000256" key="11">
    <source>
        <dbReference type="ARBA" id="ARBA00022840"/>
    </source>
</evidence>
<keyword evidence="11" id="KW-0067">ATP-binding</keyword>
<evidence type="ECO:0000256" key="1">
    <source>
        <dbReference type="ARBA" id="ARBA00001936"/>
    </source>
</evidence>
<dbReference type="Proteomes" id="UP001197093">
    <property type="component" value="Unassembled WGS sequence"/>
</dbReference>
<comment type="cofactor">
    <cofactor evidence="2">
        <name>Mg(2+)</name>
        <dbReference type="ChEBI" id="CHEBI:18420"/>
    </cofactor>
</comment>
<evidence type="ECO:0000259" key="20">
    <source>
        <dbReference type="PROSITE" id="PS50821"/>
    </source>
</evidence>
<dbReference type="Gene3D" id="2.30.110.10">
    <property type="entry name" value="Electron Transport, Fmn-binding Protein, Chain A"/>
    <property type="match status" value="1"/>
</dbReference>
<organism evidence="24 25">
    <name type="scientific">Staphylotrichum longicolle</name>
    <dbReference type="NCBI Taxonomy" id="669026"/>
    <lineage>
        <taxon>Eukaryota</taxon>
        <taxon>Fungi</taxon>
        <taxon>Dikarya</taxon>
        <taxon>Ascomycota</taxon>
        <taxon>Pezizomycotina</taxon>
        <taxon>Sordariomycetes</taxon>
        <taxon>Sordariomycetidae</taxon>
        <taxon>Sordariales</taxon>
        <taxon>Chaetomiaceae</taxon>
        <taxon>Staphylotrichum</taxon>
    </lineage>
</organism>
<dbReference type="EMBL" id="JAHCVI010000003">
    <property type="protein sequence ID" value="KAG7287933.1"/>
    <property type="molecule type" value="Genomic_DNA"/>
</dbReference>
<dbReference type="Gene3D" id="3.40.50.300">
    <property type="entry name" value="P-loop containing nucleotide triphosphate hydrolases"/>
    <property type="match status" value="2"/>
</dbReference>
<dbReference type="InterPro" id="IPR027417">
    <property type="entry name" value="P-loop_NTPase"/>
</dbReference>
<reference evidence="24" key="1">
    <citation type="submission" date="2023-02" db="EMBL/GenBank/DDBJ databases">
        <authorList>
            <person name="Palmer J.M."/>
        </authorList>
    </citation>
    <scope>NUCLEOTIDE SEQUENCE</scope>
    <source>
        <strain evidence="24">FW57</strain>
    </source>
</reference>
<dbReference type="InterPro" id="IPR036389">
    <property type="entry name" value="RNase_III_sf"/>
</dbReference>
<dbReference type="GO" id="GO:0046872">
    <property type="term" value="F:metal ion binding"/>
    <property type="evidence" value="ECO:0007669"/>
    <property type="project" value="UniProtKB-KW"/>
</dbReference>
<evidence type="ECO:0000256" key="14">
    <source>
        <dbReference type="ARBA" id="ARBA00023118"/>
    </source>
</evidence>
<keyword evidence="7" id="KW-0547">Nucleotide-binding</keyword>
<evidence type="ECO:0000256" key="8">
    <source>
        <dbReference type="ARBA" id="ARBA00022801"/>
    </source>
</evidence>
<dbReference type="Pfam" id="PF24995">
    <property type="entry name" value="DSRM_2"/>
    <property type="match status" value="1"/>
</dbReference>
<evidence type="ECO:0000256" key="4">
    <source>
        <dbReference type="ARBA" id="ARBA00022721"/>
    </source>
</evidence>
<feature type="compositionally biased region" description="Polar residues" evidence="18">
    <location>
        <begin position="186"/>
        <end position="200"/>
    </location>
</feature>
<dbReference type="Gene3D" id="1.10.1520.10">
    <property type="entry name" value="Ribonuclease III domain"/>
    <property type="match status" value="2"/>
</dbReference>
<comment type="caution">
    <text evidence="24">The sequence shown here is derived from an EMBL/GenBank/DDBJ whole genome shotgun (WGS) entry which is preliminary data.</text>
</comment>
<dbReference type="CDD" id="cd00593">
    <property type="entry name" value="RIBOc"/>
    <property type="match status" value="2"/>
</dbReference>
<dbReference type="Gene3D" id="3.30.160.380">
    <property type="entry name" value="Dicer dimerisation domain"/>
    <property type="match status" value="1"/>
</dbReference>
<evidence type="ECO:0000259" key="22">
    <source>
        <dbReference type="PROSITE" id="PS51194"/>
    </source>
</evidence>
<evidence type="ECO:0000313" key="24">
    <source>
        <dbReference type="EMBL" id="KAG7287933.1"/>
    </source>
</evidence>
<dbReference type="PROSITE" id="PS50142">
    <property type="entry name" value="RNASE_3_2"/>
    <property type="match status" value="2"/>
</dbReference>
<evidence type="ECO:0000259" key="19">
    <source>
        <dbReference type="PROSITE" id="PS50142"/>
    </source>
</evidence>
<feature type="region of interest" description="Disordered" evidence="18">
    <location>
        <begin position="186"/>
        <end position="221"/>
    </location>
</feature>
<dbReference type="GO" id="GO:0004386">
    <property type="term" value="F:helicase activity"/>
    <property type="evidence" value="ECO:0007669"/>
    <property type="project" value="UniProtKB-KW"/>
</dbReference>
<evidence type="ECO:0000256" key="10">
    <source>
        <dbReference type="ARBA" id="ARBA00022833"/>
    </source>
</evidence>
<dbReference type="GO" id="GO:0004525">
    <property type="term" value="F:ribonuclease III activity"/>
    <property type="evidence" value="ECO:0007669"/>
    <property type="project" value="InterPro"/>
</dbReference>
<dbReference type="GO" id="GO:0005524">
    <property type="term" value="F:ATP binding"/>
    <property type="evidence" value="ECO:0007669"/>
    <property type="project" value="UniProtKB-KW"/>
</dbReference>
<dbReference type="PROSITE" id="PS51194">
    <property type="entry name" value="HELICASE_CTER"/>
    <property type="match status" value="1"/>
</dbReference>
<dbReference type="InterPro" id="IPR001650">
    <property type="entry name" value="Helicase_C-like"/>
</dbReference>
<dbReference type="PROSITE" id="PS51192">
    <property type="entry name" value="HELICASE_ATP_BIND_1"/>
    <property type="match status" value="1"/>
</dbReference>
<keyword evidence="8" id="KW-0378">Hydrolase</keyword>
<dbReference type="CDD" id="cd18034">
    <property type="entry name" value="DEXHc_dicer"/>
    <property type="match status" value="1"/>
</dbReference>
<protein>
    <recommendedName>
        <fullName evidence="3">Dicer-like protein 1</fullName>
    </recommendedName>
</protein>
<evidence type="ECO:0000256" key="3">
    <source>
        <dbReference type="ARBA" id="ARBA00020797"/>
    </source>
</evidence>
<evidence type="ECO:0000256" key="7">
    <source>
        <dbReference type="ARBA" id="ARBA00022741"/>
    </source>
</evidence>
<evidence type="ECO:0000259" key="23">
    <source>
        <dbReference type="PROSITE" id="PS51327"/>
    </source>
</evidence>